<protein>
    <recommendedName>
        <fullName evidence="2">Acyltransferase 3 domain-containing protein</fullName>
    </recommendedName>
</protein>
<dbReference type="EMBL" id="MTSM01000130">
    <property type="protein sequence ID" value="OPX54002.1"/>
    <property type="molecule type" value="Genomic_DNA"/>
</dbReference>
<dbReference type="InterPro" id="IPR002656">
    <property type="entry name" value="Acyl_transf_3_dom"/>
</dbReference>
<dbReference type="GO" id="GO:0016747">
    <property type="term" value="F:acyltransferase activity, transferring groups other than amino-acyl groups"/>
    <property type="evidence" value="ECO:0007669"/>
    <property type="project" value="InterPro"/>
</dbReference>
<reference evidence="3 4" key="1">
    <citation type="submission" date="2017-01" db="EMBL/GenBank/DDBJ databases">
        <title>Genome Sequencing of a Marine Spirillum, Oceanospirillum multiglobuliferum ATCC 33336, from Japan.</title>
        <authorList>
            <person name="Carney J.G."/>
            <person name="Trachtenberg A.M."/>
            <person name="Rheaume B.A."/>
            <person name="Linnane J.D."/>
            <person name="Pitts N.L."/>
            <person name="Mykles D.L."/>
            <person name="Maclea K.S."/>
        </authorList>
    </citation>
    <scope>NUCLEOTIDE SEQUENCE [LARGE SCALE GENOMIC DNA]</scope>
    <source>
        <strain evidence="3 4">ATCC 33336</strain>
    </source>
</reference>
<proteinExistence type="predicted"/>
<sequence>MAAHKNNFDFVRLTAALMVLFAHQFALLGRLSPAFGARLDPGALAVYTFFIVSDFLVAQSWTADPHAWRFVARRVLRIWPALIVATVVCALVLGPLVSTLPMADYFRSRQTYAYFSWLRVIPTYDLPGVFEHLPF</sequence>
<evidence type="ECO:0000259" key="2">
    <source>
        <dbReference type="Pfam" id="PF01757"/>
    </source>
</evidence>
<feature type="transmembrane region" description="Helical" evidence="1">
    <location>
        <begin position="75"/>
        <end position="97"/>
    </location>
</feature>
<evidence type="ECO:0000256" key="1">
    <source>
        <dbReference type="SAM" id="Phobius"/>
    </source>
</evidence>
<feature type="domain" description="Acyltransferase 3" evidence="2">
    <location>
        <begin position="7"/>
        <end position="95"/>
    </location>
</feature>
<gene>
    <name evidence="3" type="ORF">BTE48_16520</name>
</gene>
<feature type="transmembrane region" description="Helical" evidence="1">
    <location>
        <begin position="46"/>
        <end position="63"/>
    </location>
</feature>
<keyword evidence="1" id="KW-0472">Membrane</keyword>
<keyword evidence="1" id="KW-1133">Transmembrane helix</keyword>
<keyword evidence="4" id="KW-1185">Reference proteome</keyword>
<evidence type="ECO:0000313" key="3">
    <source>
        <dbReference type="EMBL" id="OPX54002.1"/>
    </source>
</evidence>
<feature type="non-terminal residue" evidence="3">
    <location>
        <position position="135"/>
    </location>
</feature>
<name>A0A1V4T083_9GAMM</name>
<keyword evidence="1" id="KW-0812">Transmembrane</keyword>
<dbReference type="Proteomes" id="UP000191418">
    <property type="component" value="Unassembled WGS sequence"/>
</dbReference>
<evidence type="ECO:0000313" key="4">
    <source>
        <dbReference type="Proteomes" id="UP000191418"/>
    </source>
</evidence>
<dbReference type="RefSeq" id="WP_211278148.1">
    <property type="nucleotide sequence ID" value="NZ_MTSM01000130.1"/>
</dbReference>
<organism evidence="3 4">
    <name type="scientific">Oceanospirillum multiglobuliferum</name>
    <dbReference type="NCBI Taxonomy" id="64969"/>
    <lineage>
        <taxon>Bacteria</taxon>
        <taxon>Pseudomonadati</taxon>
        <taxon>Pseudomonadota</taxon>
        <taxon>Gammaproteobacteria</taxon>
        <taxon>Oceanospirillales</taxon>
        <taxon>Oceanospirillaceae</taxon>
        <taxon>Oceanospirillum</taxon>
    </lineage>
</organism>
<accession>A0A1V4T083</accession>
<dbReference type="AlphaFoldDB" id="A0A1V4T083"/>
<comment type="caution">
    <text evidence="3">The sequence shown here is derived from an EMBL/GenBank/DDBJ whole genome shotgun (WGS) entry which is preliminary data.</text>
</comment>
<dbReference type="Pfam" id="PF01757">
    <property type="entry name" value="Acyl_transf_3"/>
    <property type="match status" value="1"/>
</dbReference>